<gene>
    <name evidence="2" type="ORF">AFUS01_LOCUS210</name>
</gene>
<reference evidence="2" key="1">
    <citation type="submission" date="2021-06" db="EMBL/GenBank/DDBJ databases">
        <authorList>
            <person name="Hodson N. C."/>
            <person name="Mongue J. A."/>
            <person name="Jaron S. K."/>
        </authorList>
    </citation>
    <scope>NUCLEOTIDE SEQUENCE</scope>
</reference>
<evidence type="ECO:0000259" key="1">
    <source>
        <dbReference type="Pfam" id="PF00089"/>
    </source>
</evidence>
<evidence type="ECO:0000313" key="2">
    <source>
        <dbReference type="EMBL" id="CAG7634489.1"/>
    </source>
</evidence>
<dbReference type="AlphaFoldDB" id="A0A8J2NQK2"/>
<proteinExistence type="predicted"/>
<dbReference type="OrthoDB" id="6147874at2759"/>
<protein>
    <recommendedName>
        <fullName evidence="1">Peptidase S1 domain-containing protein</fullName>
    </recommendedName>
</protein>
<dbReference type="Proteomes" id="UP000708208">
    <property type="component" value="Unassembled WGS sequence"/>
</dbReference>
<dbReference type="InterPro" id="IPR001254">
    <property type="entry name" value="Trypsin_dom"/>
</dbReference>
<dbReference type="Pfam" id="PF00089">
    <property type="entry name" value="Trypsin"/>
    <property type="match status" value="1"/>
</dbReference>
<feature type="domain" description="Peptidase S1" evidence="1">
    <location>
        <begin position="1"/>
        <end position="89"/>
    </location>
</feature>
<name>A0A8J2NQK2_9HEXA</name>
<keyword evidence="3" id="KW-1185">Reference proteome</keyword>
<evidence type="ECO:0000313" key="3">
    <source>
        <dbReference type="Proteomes" id="UP000708208"/>
    </source>
</evidence>
<accession>A0A8J2NQK2</accession>
<dbReference type="EMBL" id="CAJVCH010000826">
    <property type="protein sequence ID" value="CAG7634489.1"/>
    <property type="molecule type" value="Genomic_DNA"/>
</dbReference>
<sequence length="93" mass="10056">LKHPVLVNYHVRPICYPQTSDSGVEELQLSDQSVGTVVGWGKDATGNLTDNLHVTGLPVVSPRACLENVQESLAMQLQTRSTTYCAGFTNGQL</sequence>
<dbReference type="GO" id="GO:0004252">
    <property type="term" value="F:serine-type endopeptidase activity"/>
    <property type="evidence" value="ECO:0007669"/>
    <property type="project" value="InterPro"/>
</dbReference>
<feature type="non-terminal residue" evidence="2">
    <location>
        <position position="1"/>
    </location>
</feature>
<organism evidence="2 3">
    <name type="scientific">Allacma fusca</name>
    <dbReference type="NCBI Taxonomy" id="39272"/>
    <lineage>
        <taxon>Eukaryota</taxon>
        <taxon>Metazoa</taxon>
        <taxon>Ecdysozoa</taxon>
        <taxon>Arthropoda</taxon>
        <taxon>Hexapoda</taxon>
        <taxon>Collembola</taxon>
        <taxon>Symphypleona</taxon>
        <taxon>Sminthuridae</taxon>
        <taxon>Allacma</taxon>
    </lineage>
</organism>
<dbReference type="GO" id="GO:0006508">
    <property type="term" value="P:proteolysis"/>
    <property type="evidence" value="ECO:0007669"/>
    <property type="project" value="InterPro"/>
</dbReference>
<comment type="caution">
    <text evidence="2">The sequence shown here is derived from an EMBL/GenBank/DDBJ whole genome shotgun (WGS) entry which is preliminary data.</text>
</comment>